<feature type="transmembrane region" description="Helical" evidence="1">
    <location>
        <begin position="6"/>
        <end position="24"/>
    </location>
</feature>
<protein>
    <recommendedName>
        <fullName evidence="4">DUF2975 domain-containing protein</fullName>
    </recommendedName>
</protein>
<feature type="transmembrane region" description="Helical" evidence="1">
    <location>
        <begin position="126"/>
        <end position="145"/>
    </location>
</feature>
<feature type="transmembrane region" description="Helical" evidence="1">
    <location>
        <begin position="58"/>
        <end position="77"/>
    </location>
</feature>
<evidence type="ECO:0008006" key="4">
    <source>
        <dbReference type="Google" id="ProtNLM"/>
    </source>
</evidence>
<name>A0A3P7PAA8_9FIRM</name>
<feature type="transmembrane region" description="Helical" evidence="1">
    <location>
        <begin position="193"/>
        <end position="214"/>
    </location>
</feature>
<feature type="transmembrane region" description="Helical" evidence="1">
    <location>
        <begin position="157"/>
        <end position="181"/>
    </location>
</feature>
<dbReference type="RefSeq" id="WP_125136484.1">
    <property type="nucleotide sequence ID" value="NZ_LR130778.1"/>
</dbReference>
<keyword evidence="1" id="KW-0472">Membrane</keyword>
<evidence type="ECO:0000313" key="2">
    <source>
        <dbReference type="EMBL" id="VDN47093.1"/>
    </source>
</evidence>
<feature type="transmembrane region" description="Helical" evidence="1">
    <location>
        <begin position="259"/>
        <end position="282"/>
    </location>
</feature>
<proteinExistence type="predicted"/>
<feature type="transmembrane region" description="Helical" evidence="1">
    <location>
        <begin position="288"/>
        <end position="309"/>
    </location>
</feature>
<feature type="transmembrane region" description="Helical" evidence="1">
    <location>
        <begin position="89"/>
        <end position="106"/>
    </location>
</feature>
<evidence type="ECO:0000313" key="3">
    <source>
        <dbReference type="Proteomes" id="UP000279029"/>
    </source>
</evidence>
<organism evidence="2 3">
    <name type="scientific">Petrocella atlantisensis</name>
    <dbReference type="NCBI Taxonomy" id="2173034"/>
    <lineage>
        <taxon>Bacteria</taxon>
        <taxon>Bacillati</taxon>
        <taxon>Bacillota</taxon>
        <taxon>Clostridia</taxon>
        <taxon>Lachnospirales</taxon>
        <taxon>Vallitaleaceae</taxon>
        <taxon>Petrocella</taxon>
    </lineage>
</organism>
<accession>A0A3P7PAA8</accession>
<sequence>MDKKRLVSVLIGEGFICIIAFFLMKDQAIGYDSIISFPFVQMGYFLRILSLNSPFGNVIAWVAYVLFCLAPLILLSIRIRKGIQKSEDLLLLLLSVLLFFGMYYMINPGFAEGILAPSTLKGSWKIGVSSVVYIVLIGYIIMRLLRRIQTGMTDRLLIDLEVMLITFAGISVLALTFALPFDIMGEMKAVEAANTMAGIDFSLTHYFILLRSIIKMIPLFYQIRIILAGYDLVQALKTERYSQSVVDKAVQLVSKCRQAIIVTVIASIFINLLQLIAGAKLIHSNYHIDIPLTSILIVIMTMLLAKYFAHSSKIKEEMDLFV</sequence>
<keyword evidence="3" id="KW-1185">Reference proteome</keyword>
<dbReference type="Proteomes" id="UP000279029">
    <property type="component" value="Chromosome"/>
</dbReference>
<reference evidence="2 3" key="1">
    <citation type="submission" date="2018-09" db="EMBL/GenBank/DDBJ databases">
        <authorList>
            <person name="Postec A."/>
        </authorList>
    </citation>
    <scope>NUCLEOTIDE SEQUENCE [LARGE SCALE GENOMIC DNA]</scope>
    <source>
        <strain evidence="2">70B-A</strain>
    </source>
</reference>
<dbReference type="AlphaFoldDB" id="A0A3P7PAA8"/>
<dbReference type="OrthoDB" id="2040996at2"/>
<evidence type="ECO:0000256" key="1">
    <source>
        <dbReference type="SAM" id="Phobius"/>
    </source>
</evidence>
<dbReference type="KEGG" id="cbar:PATL70BA_1214"/>
<keyword evidence="1" id="KW-0812">Transmembrane</keyword>
<gene>
    <name evidence="2" type="ORF">PATL70BA_1214</name>
</gene>
<keyword evidence="1" id="KW-1133">Transmembrane helix</keyword>
<dbReference type="EMBL" id="LR130778">
    <property type="protein sequence ID" value="VDN47093.1"/>
    <property type="molecule type" value="Genomic_DNA"/>
</dbReference>